<organism evidence="7 8">
    <name type="scientific">Fistulifera solaris</name>
    <name type="common">Oleaginous diatom</name>
    <dbReference type="NCBI Taxonomy" id="1519565"/>
    <lineage>
        <taxon>Eukaryota</taxon>
        <taxon>Sar</taxon>
        <taxon>Stramenopiles</taxon>
        <taxon>Ochrophyta</taxon>
        <taxon>Bacillariophyta</taxon>
        <taxon>Bacillariophyceae</taxon>
        <taxon>Bacillariophycidae</taxon>
        <taxon>Naviculales</taxon>
        <taxon>Naviculaceae</taxon>
        <taxon>Fistulifera</taxon>
    </lineage>
</organism>
<dbReference type="OrthoDB" id="49395at2759"/>
<accession>A0A1Z5KLR0</accession>
<comment type="caution">
    <text evidence="7">The sequence shown here is derived from an EMBL/GenBank/DDBJ whole genome shotgun (WGS) entry which is preliminary data.</text>
</comment>
<feature type="domain" description="HOOK N-terminal" evidence="6">
    <location>
        <begin position="10"/>
        <end position="140"/>
    </location>
</feature>
<feature type="coiled-coil region" evidence="4">
    <location>
        <begin position="316"/>
        <end position="551"/>
    </location>
</feature>
<dbReference type="GO" id="GO:0051959">
    <property type="term" value="F:dynein light intermediate chain binding"/>
    <property type="evidence" value="ECO:0007669"/>
    <property type="project" value="TreeGrafter"/>
</dbReference>
<sequence>MEDDQRNLAMIEFLASFSTVSQAPADISELSDGVVVFEALSEIAPSYFDPTTIARHLGENWVLKSSNIRKLVRNLQQFFQEDLKKTADFAAIDQTKIAREADADAVASLVELVAAAAVTCSSKGDYIQRIMQMSPEGQLAMKGVIESSLQRVAEYTTEDQYDDESELVFGGDNDGTEEAVGEDQLFGKNNAYDADELEEQLESAKKQITILKSQAAVAEEEGEKAQKKLRALVEDLQDRLDKRQEELSDLEQELQRTVTELNDTKAALATAQEEKAHLADDLDVANAKAGQLHKAEAALAAYKKKLDGAGTKTQQVSELEEQASKYLQQIVELENEVKKSNTLQKTVAELQEKIATLEDHRSHTESSTKSSEEVIEKLKSQLSAAESAKKMYQTELDELRAKQESLAALESSAPLPVPVLTGPSPEEKEKYMRLEIENKKLQEEVAQLTASAEAAAAASAVAAVSLNETNNSAIESMKEEIETLKAQLEQKEKENEKIVSDKERLEAYTKKTLSKFQDKYLVALQDCKTKLKEKQDKIESLEQRSVSERAAQKREERLLSSTIYELGLAIMQNKLKGGS</sequence>
<dbReference type="InParanoid" id="A0A1Z5KLR0"/>
<evidence type="ECO:0000313" key="7">
    <source>
        <dbReference type="EMBL" id="GAX27219.1"/>
    </source>
</evidence>
<dbReference type="GO" id="GO:0008017">
    <property type="term" value="F:microtubule binding"/>
    <property type="evidence" value="ECO:0007669"/>
    <property type="project" value="InterPro"/>
</dbReference>
<dbReference type="InterPro" id="IPR043936">
    <property type="entry name" value="HOOK_N"/>
</dbReference>
<dbReference type="Proteomes" id="UP000198406">
    <property type="component" value="Unassembled WGS sequence"/>
</dbReference>
<dbReference type="InterPro" id="IPR008636">
    <property type="entry name" value="Hook_C"/>
</dbReference>
<dbReference type="PANTHER" id="PTHR18947:SF28">
    <property type="entry name" value="GIRDIN, ISOFORM A"/>
    <property type="match status" value="1"/>
</dbReference>
<dbReference type="AlphaFoldDB" id="A0A1Z5KLR0"/>
<protein>
    <recommendedName>
        <fullName evidence="9">Calponin-homology (CH) domain-containing protein</fullName>
    </recommendedName>
</protein>
<dbReference type="InterPro" id="IPR036872">
    <property type="entry name" value="CH_dom_sf"/>
</dbReference>
<keyword evidence="8" id="KW-1185">Reference proteome</keyword>
<dbReference type="SUPFAM" id="SSF116907">
    <property type="entry name" value="Hook domain"/>
    <property type="match status" value="1"/>
</dbReference>
<keyword evidence="3 4" id="KW-0175">Coiled coil</keyword>
<dbReference type="Pfam" id="PF19047">
    <property type="entry name" value="HOOK_N"/>
    <property type="match status" value="1"/>
</dbReference>
<proteinExistence type="predicted"/>
<dbReference type="Pfam" id="PF05622">
    <property type="entry name" value="HOOK"/>
    <property type="match status" value="1"/>
</dbReference>
<reference evidence="7 8" key="1">
    <citation type="journal article" date="2015" name="Plant Cell">
        <title>Oil accumulation by the oleaginous diatom Fistulifera solaris as revealed by the genome and transcriptome.</title>
        <authorList>
            <person name="Tanaka T."/>
            <person name="Maeda Y."/>
            <person name="Veluchamy A."/>
            <person name="Tanaka M."/>
            <person name="Abida H."/>
            <person name="Marechal E."/>
            <person name="Bowler C."/>
            <person name="Muto M."/>
            <person name="Sunaga Y."/>
            <person name="Tanaka M."/>
            <person name="Yoshino T."/>
            <person name="Taniguchi T."/>
            <person name="Fukuda Y."/>
            <person name="Nemoto M."/>
            <person name="Matsumoto M."/>
            <person name="Wong P.S."/>
            <person name="Aburatani S."/>
            <person name="Fujibuchi W."/>
        </authorList>
    </citation>
    <scope>NUCLEOTIDE SEQUENCE [LARGE SCALE GENOMIC DNA]</scope>
    <source>
        <strain evidence="7 8">JPCC DA0580</strain>
    </source>
</reference>
<evidence type="ECO:0000259" key="5">
    <source>
        <dbReference type="Pfam" id="PF05622"/>
    </source>
</evidence>
<dbReference type="CDD" id="cd22211">
    <property type="entry name" value="HkD_SF"/>
    <property type="match status" value="1"/>
</dbReference>
<dbReference type="SUPFAM" id="SSF57997">
    <property type="entry name" value="Tropomyosin"/>
    <property type="match status" value="1"/>
</dbReference>
<dbReference type="GO" id="GO:0031122">
    <property type="term" value="P:cytoplasmic microtubule organization"/>
    <property type="evidence" value="ECO:0007669"/>
    <property type="project" value="InterPro"/>
</dbReference>
<evidence type="ECO:0008006" key="9">
    <source>
        <dbReference type="Google" id="ProtNLM"/>
    </source>
</evidence>
<dbReference type="EMBL" id="BDSP01000253">
    <property type="protein sequence ID" value="GAX27219.1"/>
    <property type="molecule type" value="Genomic_DNA"/>
</dbReference>
<comment type="subcellular location">
    <subcellularLocation>
        <location evidence="1">Cytoplasm</location>
    </subcellularLocation>
</comment>
<evidence type="ECO:0000259" key="6">
    <source>
        <dbReference type="Pfam" id="PF19047"/>
    </source>
</evidence>
<gene>
    <name evidence="7" type="ORF">FisN_13Lh225</name>
</gene>
<feature type="coiled-coil region" evidence="4">
    <location>
        <begin position="194"/>
        <end position="288"/>
    </location>
</feature>
<evidence type="ECO:0000256" key="4">
    <source>
        <dbReference type="SAM" id="Coils"/>
    </source>
</evidence>
<evidence type="ECO:0000256" key="1">
    <source>
        <dbReference type="ARBA" id="ARBA00004496"/>
    </source>
</evidence>
<dbReference type="GO" id="GO:0030705">
    <property type="term" value="P:cytoskeleton-dependent intracellular transport"/>
    <property type="evidence" value="ECO:0007669"/>
    <property type="project" value="InterPro"/>
</dbReference>
<evidence type="ECO:0000313" key="8">
    <source>
        <dbReference type="Proteomes" id="UP000198406"/>
    </source>
</evidence>
<name>A0A1Z5KLR0_FISSO</name>
<feature type="domain" description="Hook C-terminal" evidence="5">
    <location>
        <begin position="213"/>
        <end position="512"/>
    </location>
</feature>
<evidence type="ECO:0000256" key="2">
    <source>
        <dbReference type="ARBA" id="ARBA00022490"/>
    </source>
</evidence>
<keyword evidence="2" id="KW-0963">Cytoplasm</keyword>
<dbReference type="GO" id="GO:0005815">
    <property type="term" value="C:microtubule organizing center"/>
    <property type="evidence" value="ECO:0007669"/>
    <property type="project" value="TreeGrafter"/>
</dbReference>
<evidence type="ECO:0000256" key="3">
    <source>
        <dbReference type="ARBA" id="ARBA00023054"/>
    </source>
</evidence>
<dbReference type="PANTHER" id="PTHR18947">
    <property type="entry name" value="HOOK PROTEINS"/>
    <property type="match status" value="1"/>
</dbReference>
<dbReference type="Gene3D" id="1.10.418.10">
    <property type="entry name" value="Calponin-like domain"/>
    <property type="match status" value="1"/>
</dbReference>
<dbReference type="GO" id="GO:0005737">
    <property type="term" value="C:cytoplasm"/>
    <property type="evidence" value="ECO:0007669"/>
    <property type="project" value="UniProtKB-SubCell"/>
</dbReference>